<organism evidence="2 3">
    <name type="scientific">Sus scrofa</name>
    <name type="common">Pig</name>
    <dbReference type="NCBI Taxonomy" id="9823"/>
    <lineage>
        <taxon>Eukaryota</taxon>
        <taxon>Metazoa</taxon>
        <taxon>Chordata</taxon>
        <taxon>Craniata</taxon>
        <taxon>Vertebrata</taxon>
        <taxon>Euteleostomi</taxon>
        <taxon>Mammalia</taxon>
        <taxon>Eutheria</taxon>
        <taxon>Laurasiatheria</taxon>
        <taxon>Artiodactyla</taxon>
        <taxon>Suina</taxon>
        <taxon>Suidae</taxon>
        <taxon>Sus</taxon>
    </lineage>
</organism>
<dbReference type="Proteomes" id="UP000694727">
    <property type="component" value="Unplaced"/>
</dbReference>
<evidence type="ECO:0000256" key="1">
    <source>
        <dbReference type="SAM" id="Phobius"/>
    </source>
</evidence>
<proteinExistence type="predicted"/>
<dbReference type="AlphaFoldDB" id="A0A8D0TKU2"/>
<evidence type="ECO:0000313" key="2">
    <source>
        <dbReference type="Ensembl" id="ENSSSCP00025042588.1"/>
    </source>
</evidence>
<sequence>MRFSSFIHVAANGIMTFVFMAEYYSIVYIYLLFRIQSSVDGHLGCFHVLAIVNSAAMNMRVHVSLLSRALSRYMPKSGIAGSYGRSLYRFLSYLQTVLHSGCTS</sequence>
<accession>A0A8D0TKU2</accession>
<feature type="transmembrane region" description="Helical" evidence="1">
    <location>
        <begin position="6"/>
        <end position="33"/>
    </location>
</feature>
<evidence type="ECO:0000313" key="3">
    <source>
        <dbReference type="Proteomes" id="UP000694727"/>
    </source>
</evidence>
<reference evidence="2" key="1">
    <citation type="submission" date="2025-08" db="UniProtKB">
        <authorList>
            <consortium name="Ensembl"/>
        </authorList>
    </citation>
    <scope>IDENTIFICATION</scope>
</reference>
<keyword evidence="1" id="KW-1133">Transmembrane helix</keyword>
<name>A0A8D0TKU2_PIG</name>
<keyword evidence="1" id="KW-0472">Membrane</keyword>
<protein>
    <submittedName>
        <fullName evidence="2">Uncharacterized protein</fullName>
    </submittedName>
</protein>
<dbReference type="Ensembl" id="ENSSSCT00025097016.1">
    <property type="protein sequence ID" value="ENSSSCP00025042588.1"/>
    <property type="gene ID" value="ENSSSCG00025070674.1"/>
</dbReference>
<keyword evidence="1" id="KW-0812">Transmembrane</keyword>